<protein>
    <submittedName>
        <fullName evidence="1">Uncharacterized protein</fullName>
    </submittedName>
</protein>
<dbReference type="OrthoDB" id="7282359at2"/>
<proteinExistence type="predicted"/>
<reference evidence="1 2" key="1">
    <citation type="submission" date="2011-10" db="EMBL/GenBank/DDBJ databases">
        <title>Genome sequence of Gluconobacter morbifer G707, isolated from Drosophila gut.</title>
        <authorList>
            <person name="Lee W.-J."/>
            <person name="Kim E.-K."/>
        </authorList>
    </citation>
    <scope>NUCLEOTIDE SEQUENCE [LARGE SCALE GENOMIC DNA]</scope>
    <source>
        <strain evidence="1 2">G707</strain>
    </source>
</reference>
<dbReference type="PATRIC" id="fig|1088869.3.peg.389"/>
<evidence type="ECO:0000313" key="1">
    <source>
        <dbReference type="EMBL" id="EHH69080.1"/>
    </source>
</evidence>
<sequence length="143" mass="14746">MSVTLEPASLPSVDIVGLAQSGQILRAERDTPPDGVPVFITREGWNDLLATHATDSASSPAAVLPALEKAVTRIMAHAAEAAGKEGMTTPVISMKSDLFSSDGTLILAFVRDSTHPVACALIGTATQIADTLRAGPSGQVRPT</sequence>
<dbReference type="STRING" id="1088869.GMO_03870"/>
<dbReference type="EMBL" id="AGQV01000001">
    <property type="protein sequence ID" value="EHH69080.1"/>
    <property type="molecule type" value="Genomic_DNA"/>
</dbReference>
<name>G6XFX2_9PROT</name>
<organism evidence="1 2">
    <name type="scientific">Gluconobacter morbifer G707</name>
    <dbReference type="NCBI Taxonomy" id="1088869"/>
    <lineage>
        <taxon>Bacteria</taxon>
        <taxon>Pseudomonadati</taxon>
        <taxon>Pseudomonadota</taxon>
        <taxon>Alphaproteobacteria</taxon>
        <taxon>Acetobacterales</taxon>
        <taxon>Acetobacteraceae</taxon>
        <taxon>Gluconobacter</taxon>
    </lineage>
</organism>
<accession>G6XFX2</accession>
<dbReference type="Proteomes" id="UP000004949">
    <property type="component" value="Unassembled WGS sequence"/>
</dbReference>
<dbReference type="RefSeq" id="WP_008850537.1">
    <property type="nucleotide sequence ID" value="NZ_AGQV01000001.1"/>
</dbReference>
<dbReference type="AlphaFoldDB" id="G6XFX2"/>
<keyword evidence="2" id="KW-1185">Reference proteome</keyword>
<comment type="caution">
    <text evidence="1">The sequence shown here is derived from an EMBL/GenBank/DDBJ whole genome shotgun (WGS) entry which is preliminary data.</text>
</comment>
<gene>
    <name evidence="1" type="ORF">GMO_03870</name>
</gene>
<evidence type="ECO:0000313" key="2">
    <source>
        <dbReference type="Proteomes" id="UP000004949"/>
    </source>
</evidence>